<dbReference type="EMBL" id="EF081547">
    <property type="protein sequence ID" value="ABK20942.1"/>
    <property type="molecule type" value="mRNA"/>
</dbReference>
<organism evidence="2">
    <name type="scientific">Picea sitchensis</name>
    <name type="common">Sitka spruce</name>
    <name type="synonym">Pinus sitchensis</name>
    <dbReference type="NCBI Taxonomy" id="3332"/>
    <lineage>
        <taxon>Eukaryota</taxon>
        <taxon>Viridiplantae</taxon>
        <taxon>Streptophyta</taxon>
        <taxon>Embryophyta</taxon>
        <taxon>Tracheophyta</taxon>
        <taxon>Spermatophyta</taxon>
        <taxon>Pinopsida</taxon>
        <taxon>Pinidae</taxon>
        <taxon>Conifers I</taxon>
        <taxon>Pinales</taxon>
        <taxon>Pinaceae</taxon>
        <taxon>Picea</taxon>
    </lineage>
</organism>
<name>A9NJY1_PICSI</name>
<evidence type="ECO:0000256" key="1">
    <source>
        <dbReference type="SAM" id="Phobius"/>
    </source>
</evidence>
<accession>A9NJY1</accession>
<keyword evidence="1" id="KW-0812">Transmembrane</keyword>
<sequence length="93" mass="10499">MMSGILARISLIEIENGITQRMFLIAMIALGMGAFRETDHLLVRILVVRVVTVIIFWISIMKEKLTLVKFHLKVVLEAIQMGGIRGQLEMTGM</sequence>
<feature type="transmembrane region" description="Helical" evidence="1">
    <location>
        <begin position="41"/>
        <end position="60"/>
    </location>
</feature>
<evidence type="ECO:0000313" key="2">
    <source>
        <dbReference type="EMBL" id="ABK20942.1"/>
    </source>
</evidence>
<dbReference type="AlphaFoldDB" id="A9NJY1"/>
<proteinExistence type="evidence at transcript level"/>
<reference evidence="2" key="1">
    <citation type="journal article" date="2008" name="BMC Genomics">
        <title>A conifer genomics resource of 200,000 spruce (Picea spp.) ESTs and 6,464 high-quality, sequence-finished full-length cDNAs for Sitka spruce (Picea sitchensis).</title>
        <authorList>
            <person name="Ralph S.G."/>
            <person name="Chun H.J."/>
            <person name="Kolosova N."/>
            <person name="Cooper D."/>
            <person name="Oddy C."/>
            <person name="Ritland C.E."/>
            <person name="Kirkpatrick R."/>
            <person name="Moore R."/>
            <person name="Barber S."/>
            <person name="Holt R.A."/>
            <person name="Jones S.J."/>
            <person name="Marra M.A."/>
            <person name="Douglas C.J."/>
            <person name="Ritland K."/>
            <person name="Bohlmann J."/>
        </authorList>
    </citation>
    <scope>NUCLEOTIDE SEQUENCE</scope>
    <source>
        <tissue evidence="2">Bark</tissue>
    </source>
</reference>
<keyword evidence="1" id="KW-0472">Membrane</keyword>
<keyword evidence="1" id="KW-1133">Transmembrane helix</keyword>
<protein>
    <submittedName>
        <fullName evidence="2">Uncharacterized protein</fullName>
    </submittedName>
</protein>